<gene>
    <name evidence="1" type="ORF">LCGC14_2642040</name>
</gene>
<protein>
    <submittedName>
        <fullName evidence="1">Uncharacterized protein</fullName>
    </submittedName>
</protein>
<accession>A0A0F8ZXE8</accession>
<evidence type="ECO:0000313" key="1">
    <source>
        <dbReference type="EMBL" id="KKK98508.1"/>
    </source>
</evidence>
<reference evidence="1" key="1">
    <citation type="journal article" date="2015" name="Nature">
        <title>Complex archaea that bridge the gap between prokaryotes and eukaryotes.</title>
        <authorList>
            <person name="Spang A."/>
            <person name="Saw J.H."/>
            <person name="Jorgensen S.L."/>
            <person name="Zaremba-Niedzwiedzka K."/>
            <person name="Martijn J."/>
            <person name="Lind A.E."/>
            <person name="van Eijk R."/>
            <person name="Schleper C."/>
            <person name="Guy L."/>
            <person name="Ettema T.J."/>
        </authorList>
    </citation>
    <scope>NUCLEOTIDE SEQUENCE</scope>
</reference>
<comment type="caution">
    <text evidence="1">The sequence shown here is derived from an EMBL/GenBank/DDBJ whole genome shotgun (WGS) entry which is preliminary data.</text>
</comment>
<dbReference type="AlphaFoldDB" id="A0A0F8ZXE8"/>
<organism evidence="1">
    <name type="scientific">marine sediment metagenome</name>
    <dbReference type="NCBI Taxonomy" id="412755"/>
    <lineage>
        <taxon>unclassified sequences</taxon>
        <taxon>metagenomes</taxon>
        <taxon>ecological metagenomes</taxon>
    </lineage>
</organism>
<dbReference type="EMBL" id="LAZR01045587">
    <property type="protein sequence ID" value="KKK98508.1"/>
    <property type="molecule type" value="Genomic_DNA"/>
</dbReference>
<sequence length="87" mass="9943">MIEVGLTYTDTDTSETVTIPLRDFAAKPLTAAKFDKLVLACYEDRDAEGTPGDNRMDDLRVVTESGYQLYRLLFRRWARPQTPVEDL</sequence>
<proteinExistence type="predicted"/>
<name>A0A0F8ZXE8_9ZZZZ</name>